<sequence>MKVFSASNPTEAHILCGLLQQQCILAEVRGDGIFGLKGEIPLTEDTDPYVWLLQPNKIETVQAIILEYQQQQEHMVDWTCSECGEVNEGQFGLCWNCSNPLHITE</sequence>
<evidence type="ECO:0000256" key="3">
    <source>
        <dbReference type="ARBA" id="ARBA00022833"/>
    </source>
</evidence>
<evidence type="ECO:0000256" key="2">
    <source>
        <dbReference type="ARBA" id="ARBA00022771"/>
    </source>
</evidence>
<dbReference type="InterPro" id="IPR055999">
    <property type="entry name" value="DUF7577"/>
</dbReference>
<name>A0ABT4YPX5_9VIBR</name>
<gene>
    <name evidence="5" type="ORF">PGX00_08005</name>
</gene>
<organism evidence="5 6">
    <name type="scientific">Vibrio algarum</name>
    <dbReference type="NCBI Taxonomy" id="3020714"/>
    <lineage>
        <taxon>Bacteria</taxon>
        <taxon>Pseudomonadati</taxon>
        <taxon>Pseudomonadota</taxon>
        <taxon>Gammaproteobacteria</taxon>
        <taxon>Vibrionales</taxon>
        <taxon>Vibrionaceae</taxon>
        <taxon>Vibrio</taxon>
    </lineage>
</organism>
<keyword evidence="1" id="KW-0479">Metal-binding</keyword>
<dbReference type="PROSITE" id="PS01358">
    <property type="entry name" value="ZF_RANBP2_1"/>
    <property type="match status" value="1"/>
</dbReference>
<dbReference type="Proteomes" id="UP001210678">
    <property type="component" value="Unassembled WGS sequence"/>
</dbReference>
<reference evidence="5 6" key="1">
    <citation type="submission" date="2023-01" db="EMBL/GenBank/DDBJ databases">
        <title>Vibrio sp. KJ40-1 sp.nov, isolated from marine algae.</title>
        <authorList>
            <person name="Butt M."/>
            <person name="Kim J.M.J."/>
            <person name="Jeon C.O.C."/>
        </authorList>
    </citation>
    <scope>NUCLEOTIDE SEQUENCE [LARGE SCALE GENOMIC DNA]</scope>
    <source>
        <strain evidence="5 6">KJ40-1</strain>
    </source>
</reference>
<dbReference type="Pfam" id="PF24463">
    <property type="entry name" value="DUF7577"/>
    <property type="match status" value="1"/>
</dbReference>
<evidence type="ECO:0000313" key="5">
    <source>
        <dbReference type="EMBL" id="MDB1123609.1"/>
    </source>
</evidence>
<keyword evidence="6" id="KW-1185">Reference proteome</keyword>
<feature type="domain" description="RanBP2-type" evidence="4">
    <location>
        <begin position="78"/>
        <end position="97"/>
    </location>
</feature>
<evidence type="ECO:0000256" key="1">
    <source>
        <dbReference type="ARBA" id="ARBA00022723"/>
    </source>
</evidence>
<comment type="caution">
    <text evidence="5">The sequence shown here is derived from an EMBL/GenBank/DDBJ whole genome shotgun (WGS) entry which is preliminary data.</text>
</comment>
<accession>A0ABT4YPX5</accession>
<dbReference type="InterPro" id="IPR001876">
    <property type="entry name" value="Znf_RanBP2"/>
</dbReference>
<protein>
    <submittedName>
        <fullName evidence="5">DUF2007 domain-containing protein</fullName>
    </submittedName>
</protein>
<evidence type="ECO:0000259" key="4">
    <source>
        <dbReference type="PROSITE" id="PS01358"/>
    </source>
</evidence>
<keyword evidence="2" id="KW-0863">Zinc-finger</keyword>
<proteinExistence type="predicted"/>
<dbReference type="EMBL" id="JAQLOI010000001">
    <property type="protein sequence ID" value="MDB1123609.1"/>
    <property type="molecule type" value="Genomic_DNA"/>
</dbReference>
<keyword evidence="3" id="KW-0862">Zinc</keyword>
<dbReference type="RefSeq" id="WP_272135085.1">
    <property type="nucleotide sequence ID" value="NZ_JAQLOI010000001.1"/>
</dbReference>
<evidence type="ECO:0000313" key="6">
    <source>
        <dbReference type="Proteomes" id="UP001210678"/>
    </source>
</evidence>